<accession>A0ABN5W830</accession>
<dbReference type="Pfam" id="PF09339">
    <property type="entry name" value="HTH_IclR"/>
    <property type="match status" value="1"/>
</dbReference>
<keyword evidence="2" id="KW-0238">DNA-binding</keyword>
<proteinExistence type="predicted"/>
<reference evidence="6" key="1">
    <citation type="submission" date="2018-07" db="EMBL/GenBank/DDBJ databases">
        <title>Complete genome sequence of Sphingomonas bisphenolicum strain AO1, a bisphenol A degradative bacterium isolated from Japanese farm field.</title>
        <authorList>
            <person name="Murakami M."/>
            <person name="Koh M."/>
            <person name="Koba S."/>
            <person name="Matsumura Y."/>
        </authorList>
    </citation>
    <scope>NUCLEOTIDE SEQUENCE</scope>
    <source>
        <strain evidence="6">AO1</strain>
    </source>
</reference>
<dbReference type="Pfam" id="PF01614">
    <property type="entry name" value="IclR_C"/>
    <property type="match status" value="1"/>
</dbReference>
<dbReference type="SMART" id="SM00346">
    <property type="entry name" value="HTH_ICLR"/>
    <property type="match status" value="1"/>
</dbReference>
<dbReference type="Gene3D" id="1.10.10.10">
    <property type="entry name" value="Winged helix-like DNA-binding domain superfamily/Winged helix DNA-binding domain"/>
    <property type="match status" value="1"/>
</dbReference>
<dbReference type="InterPro" id="IPR036388">
    <property type="entry name" value="WH-like_DNA-bd_sf"/>
</dbReference>
<dbReference type="PANTHER" id="PTHR30136">
    <property type="entry name" value="HELIX-TURN-HELIX TRANSCRIPTIONAL REGULATOR, ICLR FAMILY"/>
    <property type="match status" value="1"/>
</dbReference>
<dbReference type="Gene3D" id="3.30.450.40">
    <property type="match status" value="1"/>
</dbReference>
<feature type="domain" description="HTH iclR-type" evidence="4">
    <location>
        <begin position="19"/>
        <end position="77"/>
    </location>
</feature>
<dbReference type="InterPro" id="IPR029016">
    <property type="entry name" value="GAF-like_dom_sf"/>
</dbReference>
<dbReference type="SUPFAM" id="SSF55781">
    <property type="entry name" value="GAF domain-like"/>
    <property type="match status" value="1"/>
</dbReference>
<feature type="domain" description="IclR-ED" evidence="5">
    <location>
        <begin position="78"/>
        <end position="258"/>
    </location>
</feature>
<dbReference type="PROSITE" id="PS51078">
    <property type="entry name" value="ICLR_ED"/>
    <property type="match status" value="1"/>
</dbReference>
<sequence length="263" mass="28877">MDEGIMQDGDEKQEAVKGTQTLMRALDIMDEVIDGPIRAADLARKLGMSKTTAHRLVQALKSRNYLAVTRDGFALGPKLLQLGVLATEQIDYVRLARPFMELLSERTGFCVFVGKREGDWSRHLDRVTGTQRLRVATAPGDRRPIAETGLGKALLLDETEETWERLYVEARDGKATPAQIQAYVAEMRAHKARGEVLHDSELGDGVRSIAVPIRDARGQICIAISIASAAHYLTDALRPGLAEEVMRSAEQIGAAVGYSGPRR</sequence>
<evidence type="ECO:0000256" key="3">
    <source>
        <dbReference type="ARBA" id="ARBA00023163"/>
    </source>
</evidence>
<dbReference type="RefSeq" id="WP_261935901.1">
    <property type="nucleotide sequence ID" value="NZ_AP018817.1"/>
</dbReference>
<dbReference type="InterPro" id="IPR005471">
    <property type="entry name" value="Tscrpt_reg_IclR_N"/>
</dbReference>
<evidence type="ECO:0000313" key="7">
    <source>
        <dbReference type="Proteomes" id="UP001059971"/>
    </source>
</evidence>
<gene>
    <name evidence="6" type="ORF">SBA_ch1_06680</name>
</gene>
<dbReference type="PROSITE" id="PS51077">
    <property type="entry name" value="HTH_ICLR"/>
    <property type="match status" value="1"/>
</dbReference>
<dbReference type="EMBL" id="AP018817">
    <property type="protein sequence ID" value="BBF68468.1"/>
    <property type="molecule type" value="Genomic_DNA"/>
</dbReference>
<dbReference type="SUPFAM" id="SSF46785">
    <property type="entry name" value="Winged helix' DNA-binding domain"/>
    <property type="match status" value="1"/>
</dbReference>
<name>A0ABN5W830_9SPHN</name>
<dbReference type="InterPro" id="IPR050707">
    <property type="entry name" value="HTH_MetabolicPath_Reg"/>
</dbReference>
<keyword evidence="3" id="KW-0804">Transcription</keyword>
<keyword evidence="7" id="KW-1185">Reference proteome</keyword>
<dbReference type="Proteomes" id="UP001059971">
    <property type="component" value="Chromosome 1"/>
</dbReference>
<organism evidence="6 7">
    <name type="scientific">Sphingomonas bisphenolicum</name>
    <dbReference type="NCBI Taxonomy" id="296544"/>
    <lineage>
        <taxon>Bacteria</taxon>
        <taxon>Pseudomonadati</taxon>
        <taxon>Pseudomonadota</taxon>
        <taxon>Alphaproteobacteria</taxon>
        <taxon>Sphingomonadales</taxon>
        <taxon>Sphingomonadaceae</taxon>
        <taxon>Sphingomonas</taxon>
    </lineage>
</organism>
<evidence type="ECO:0000259" key="4">
    <source>
        <dbReference type="PROSITE" id="PS51077"/>
    </source>
</evidence>
<protein>
    <submittedName>
        <fullName evidence="6">IclR family transcriptional regulator</fullName>
    </submittedName>
</protein>
<dbReference type="PANTHER" id="PTHR30136:SF35">
    <property type="entry name" value="HTH-TYPE TRANSCRIPTIONAL REGULATOR RV1719"/>
    <property type="match status" value="1"/>
</dbReference>
<dbReference type="InterPro" id="IPR014757">
    <property type="entry name" value="Tscrpt_reg_IclR_C"/>
</dbReference>
<evidence type="ECO:0000256" key="2">
    <source>
        <dbReference type="ARBA" id="ARBA00023125"/>
    </source>
</evidence>
<evidence type="ECO:0000256" key="1">
    <source>
        <dbReference type="ARBA" id="ARBA00023015"/>
    </source>
</evidence>
<keyword evidence="1" id="KW-0805">Transcription regulation</keyword>
<evidence type="ECO:0000259" key="5">
    <source>
        <dbReference type="PROSITE" id="PS51078"/>
    </source>
</evidence>
<evidence type="ECO:0000313" key="6">
    <source>
        <dbReference type="EMBL" id="BBF68468.1"/>
    </source>
</evidence>
<dbReference type="InterPro" id="IPR036390">
    <property type="entry name" value="WH_DNA-bd_sf"/>
</dbReference>